<reference evidence="1" key="1">
    <citation type="submission" date="2017-12" db="EMBL/GenBank/DDBJ databases">
        <authorList>
            <person name="Thomas-White K."/>
            <person name="Wolfe A.J."/>
        </authorList>
    </citation>
    <scope>NUCLEOTIDE SEQUENCE</scope>
    <source>
        <strain evidence="1">UMB0763</strain>
    </source>
</reference>
<dbReference type="EMBL" id="CP136958">
    <property type="protein sequence ID" value="WOT02014.1"/>
    <property type="molecule type" value="Genomic_DNA"/>
</dbReference>
<sequence length="98" mass="11102">MTDQIWKKITVGTAHVLQGAEQPIVLFSPTYGENSPRSSFIDSNLELINVAVYRAKDMFMVFRAINRWGTGAAFEDMSKYAKNNPNYLTRKAAPRTRS</sequence>
<organism evidence="1 2">
    <name type="scientific">Corynebacterium pyruviciproducens</name>
    <dbReference type="NCBI Taxonomy" id="598660"/>
    <lineage>
        <taxon>Bacteria</taxon>
        <taxon>Bacillati</taxon>
        <taxon>Actinomycetota</taxon>
        <taxon>Actinomycetes</taxon>
        <taxon>Mycobacteriales</taxon>
        <taxon>Corynebacteriaceae</taxon>
        <taxon>Corynebacterium</taxon>
    </lineage>
</organism>
<reference evidence="1" key="2">
    <citation type="submission" date="2023-10" db="EMBL/GenBank/DDBJ databases">
        <authorList>
            <person name="Choi B."/>
        </authorList>
    </citation>
    <scope>NUCLEOTIDE SEQUENCE</scope>
    <source>
        <strain evidence="1">UMB0763</strain>
    </source>
</reference>
<protein>
    <recommendedName>
        <fullName evidence="3">DNA2/NAM7 helicase-like C-terminal domain-containing protein</fullName>
    </recommendedName>
</protein>
<accession>A0AAF1BS91</accession>
<dbReference type="RefSeq" id="WP_257877796.1">
    <property type="nucleotide sequence ID" value="NZ_CP136958.1"/>
</dbReference>
<dbReference type="Proteomes" id="UP000234560">
    <property type="component" value="Chromosome"/>
</dbReference>
<evidence type="ECO:0000313" key="2">
    <source>
        <dbReference type="Proteomes" id="UP000234560"/>
    </source>
</evidence>
<gene>
    <name evidence="1" type="ORF">CYJ47_12305</name>
</gene>
<dbReference type="Gene3D" id="3.40.50.300">
    <property type="entry name" value="P-loop containing nucleotide triphosphate hydrolases"/>
    <property type="match status" value="1"/>
</dbReference>
<name>A0AAF1BS91_9CORY</name>
<dbReference type="AlphaFoldDB" id="A0AAF1BS91"/>
<proteinExistence type="predicted"/>
<evidence type="ECO:0000313" key="1">
    <source>
        <dbReference type="EMBL" id="WOT02014.1"/>
    </source>
</evidence>
<dbReference type="KEGG" id="cpyr:CYJ47_12305"/>
<evidence type="ECO:0008006" key="3">
    <source>
        <dbReference type="Google" id="ProtNLM"/>
    </source>
</evidence>
<dbReference type="InterPro" id="IPR027417">
    <property type="entry name" value="P-loop_NTPase"/>
</dbReference>